<name>A0A3S0N1N8_9FLAO</name>
<organism evidence="1 2">
    <name type="scientific">Chryseobacterium arthrosphaerae</name>
    <dbReference type="NCBI Taxonomy" id="651561"/>
    <lineage>
        <taxon>Bacteria</taxon>
        <taxon>Pseudomonadati</taxon>
        <taxon>Bacteroidota</taxon>
        <taxon>Flavobacteriia</taxon>
        <taxon>Flavobacteriales</taxon>
        <taxon>Weeksellaceae</taxon>
        <taxon>Chryseobacterium group</taxon>
        <taxon>Chryseobacterium</taxon>
    </lineage>
</organism>
<gene>
    <name evidence="1" type="ORF">EJ377_16410</name>
</gene>
<comment type="caution">
    <text evidence="1">The sequence shown here is derived from an EMBL/GenBank/DDBJ whole genome shotgun (WGS) entry which is preliminary data.</text>
</comment>
<dbReference type="AlphaFoldDB" id="A0A3S0N1N8"/>
<dbReference type="Proteomes" id="UP000276953">
    <property type="component" value="Unassembled WGS sequence"/>
</dbReference>
<evidence type="ECO:0000313" key="2">
    <source>
        <dbReference type="Proteomes" id="UP000276953"/>
    </source>
</evidence>
<protein>
    <submittedName>
        <fullName evidence="1">Uncharacterized protein</fullName>
    </submittedName>
</protein>
<accession>A0A3S0N1N8</accession>
<dbReference type="EMBL" id="RYFC01000003">
    <property type="protein sequence ID" value="RTZ46095.1"/>
    <property type="molecule type" value="Genomic_DNA"/>
</dbReference>
<reference evidence="1 2" key="1">
    <citation type="submission" date="2018-12" db="EMBL/GenBank/DDBJ databases">
        <title>Draft Genome Sequence of Chryseobacterium arthrosphaerae strain ED882-96 Isolated from the Blood of a Patient with Liver Cirrhosis in Taiwan.</title>
        <authorList>
            <person name="Lin J.-N."/>
            <person name="Lai C.-H."/>
            <person name="Yang C.-H."/>
            <person name="Huang Y.-H."/>
        </authorList>
    </citation>
    <scope>NUCLEOTIDE SEQUENCE [LARGE SCALE GENOMIC DNA]</scope>
    <source>
        <strain evidence="1 2">ED882-96</strain>
    </source>
</reference>
<evidence type="ECO:0000313" key="1">
    <source>
        <dbReference type="EMBL" id="RTZ46095.1"/>
    </source>
</evidence>
<sequence>MKRAGEGNPDKWPMVRKGGWMALESKTKGIVLNRVPFDASGNPVGISQVDFIEGMTVYDTTNNTMKIYTTRDSGTTYGWYEMKIQTCPN</sequence>
<proteinExistence type="predicted"/>